<feature type="compositionally biased region" description="Basic and acidic residues" evidence="1">
    <location>
        <begin position="35"/>
        <end position="54"/>
    </location>
</feature>
<reference evidence="2 3" key="1">
    <citation type="journal article" date="2016" name="Nat. Commun.">
        <title>Local admixture of amplified and diversified secreted pathogenesis determinants shapes mosaic Toxoplasma gondii genomes.</title>
        <authorList>
            <person name="Lorenzi H."/>
            <person name="Khan A."/>
            <person name="Behnke M.S."/>
            <person name="Namasivayam S."/>
            <person name="Swapna L.S."/>
            <person name="Hadjithomas M."/>
            <person name="Karamycheva S."/>
            <person name="Pinney D."/>
            <person name="Brunk B.P."/>
            <person name="Ajioka J.W."/>
            <person name="Ajzenberg D."/>
            <person name="Boothroyd J.C."/>
            <person name="Boyle J.P."/>
            <person name="Darde M.L."/>
            <person name="Diaz-Miranda M.A."/>
            <person name="Dubey J.P."/>
            <person name="Fritz H.M."/>
            <person name="Gennari S.M."/>
            <person name="Gregory B.D."/>
            <person name="Kim K."/>
            <person name="Saeij J.P."/>
            <person name="Su C."/>
            <person name="White M.W."/>
            <person name="Zhu X.Q."/>
            <person name="Howe D.K."/>
            <person name="Rosenthal B.M."/>
            <person name="Grigg M.E."/>
            <person name="Parkinson J."/>
            <person name="Liu L."/>
            <person name="Kissinger J.C."/>
            <person name="Roos D.S."/>
            <person name="Sibley L.D."/>
        </authorList>
    </citation>
    <scope>NUCLEOTIDE SEQUENCE [LARGE SCALE GENOMIC DNA]</scope>
    <source>
        <strain evidence="2 3">TgCATBr9</strain>
    </source>
</reference>
<feature type="compositionally biased region" description="Low complexity" evidence="1">
    <location>
        <begin position="17"/>
        <end position="34"/>
    </location>
</feature>
<dbReference type="Proteomes" id="UP000244488">
    <property type="component" value="Unassembled WGS sequence"/>
</dbReference>
<comment type="caution">
    <text evidence="2">The sequence shown here is derived from an EMBL/GenBank/DDBJ whole genome shotgun (WGS) entry which is preliminary data.</text>
</comment>
<name>A0A2T6IN65_TOXGO</name>
<evidence type="ECO:0000256" key="1">
    <source>
        <dbReference type="SAM" id="MobiDB-lite"/>
    </source>
</evidence>
<dbReference type="AlphaFoldDB" id="A0A2T6IN65"/>
<dbReference type="VEuPathDB" id="ToxoDB:TGBR9_383360"/>
<protein>
    <submittedName>
        <fullName evidence="2">Uncharacterized protein</fullName>
    </submittedName>
</protein>
<feature type="compositionally biased region" description="Basic residues" evidence="1">
    <location>
        <begin position="55"/>
        <end position="67"/>
    </location>
</feature>
<gene>
    <name evidence="2" type="ORF">TGBR9_383360</name>
</gene>
<sequence>MAFLLSLPLLPQPPPTSAAATARDAAPPAQAAPDSLRRRSEPERATRADPGDKKARVRKRGRKKRGQKAVMLHRIPPDQAFIGTVSPSQ</sequence>
<proteinExistence type="predicted"/>
<evidence type="ECO:0000313" key="3">
    <source>
        <dbReference type="Proteomes" id="UP000244488"/>
    </source>
</evidence>
<accession>A0A2T6IN65</accession>
<organism evidence="2 3">
    <name type="scientific">Toxoplasma gondii TgCATBr9</name>
    <dbReference type="NCBI Taxonomy" id="943120"/>
    <lineage>
        <taxon>Eukaryota</taxon>
        <taxon>Sar</taxon>
        <taxon>Alveolata</taxon>
        <taxon>Apicomplexa</taxon>
        <taxon>Conoidasida</taxon>
        <taxon>Coccidia</taxon>
        <taxon>Eucoccidiorida</taxon>
        <taxon>Eimeriorina</taxon>
        <taxon>Sarcocystidae</taxon>
        <taxon>Toxoplasma</taxon>
    </lineage>
</organism>
<evidence type="ECO:0000313" key="2">
    <source>
        <dbReference type="EMBL" id="PUA86779.1"/>
    </source>
</evidence>
<feature type="region of interest" description="Disordered" evidence="1">
    <location>
        <begin position="1"/>
        <end position="70"/>
    </location>
</feature>
<dbReference type="EMBL" id="AFHV02002287">
    <property type="protein sequence ID" value="PUA86779.1"/>
    <property type="molecule type" value="Genomic_DNA"/>
</dbReference>